<protein>
    <submittedName>
        <fullName evidence="6">LysR family transcriptional regulator</fullName>
    </submittedName>
</protein>
<organism evidence="6 7">
    <name type="scientific">Sulfidibacter corallicola</name>
    <dbReference type="NCBI Taxonomy" id="2818388"/>
    <lineage>
        <taxon>Bacteria</taxon>
        <taxon>Pseudomonadati</taxon>
        <taxon>Acidobacteriota</taxon>
        <taxon>Holophagae</taxon>
        <taxon>Acanthopleuribacterales</taxon>
        <taxon>Acanthopleuribacteraceae</taxon>
        <taxon>Sulfidibacter</taxon>
    </lineage>
</organism>
<evidence type="ECO:0000313" key="7">
    <source>
        <dbReference type="Proteomes" id="UP000663929"/>
    </source>
</evidence>
<accession>A0A8A4TM26</accession>
<dbReference type="GO" id="GO:0006351">
    <property type="term" value="P:DNA-templated transcription"/>
    <property type="evidence" value="ECO:0007669"/>
    <property type="project" value="TreeGrafter"/>
</dbReference>
<keyword evidence="3" id="KW-0238">DNA-binding</keyword>
<dbReference type="InterPro" id="IPR058163">
    <property type="entry name" value="LysR-type_TF_proteobact-type"/>
</dbReference>
<dbReference type="InterPro" id="IPR036390">
    <property type="entry name" value="WH_DNA-bd_sf"/>
</dbReference>
<dbReference type="KEGG" id="scor:J3U87_33970"/>
<keyword evidence="4" id="KW-0804">Transcription</keyword>
<dbReference type="PROSITE" id="PS50931">
    <property type="entry name" value="HTH_LYSR"/>
    <property type="match status" value="1"/>
</dbReference>
<evidence type="ECO:0000256" key="4">
    <source>
        <dbReference type="ARBA" id="ARBA00023163"/>
    </source>
</evidence>
<dbReference type="InterPro" id="IPR005119">
    <property type="entry name" value="LysR_subst-bd"/>
</dbReference>
<evidence type="ECO:0000256" key="3">
    <source>
        <dbReference type="ARBA" id="ARBA00023125"/>
    </source>
</evidence>
<reference evidence="6" key="1">
    <citation type="submission" date="2021-03" db="EMBL/GenBank/DDBJ databases">
        <title>Acanthopleuribacteraceae sp. M133.</title>
        <authorList>
            <person name="Wang G."/>
        </authorList>
    </citation>
    <scope>NUCLEOTIDE SEQUENCE</scope>
    <source>
        <strain evidence="6">M133</strain>
    </source>
</reference>
<dbReference type="GO" id="GO:0043565">
    <property type="term" value="F:sequence-specific DNA binding"/>
    <property type="evidence" value="ECO:0007669"/>
    <property type="project" value="TreeGrafter"/>
</dbReference>
<dbReference type="Gene3D" id="1.10.10.10">
    <property type="entry name" value="Winged helix-like DNA-binding domain superfamily/Winged helix DNA-binding domain"/>
    <property type="match status" value="1"/>
</dbReference>
<comment type="similarity">
    <text evidence="1">Belongs to the LysR transcriptional regulatory family.</text>
</comment>
<evidence type="ECO:0000313" key="6">
    <source>
        <dbReference type="EMBL" id="QTD50620.1"/>
    </source>
</evidence>
<dbReference type="SUPFAM" id="SSF53850">
    <property type="entry name" value="Periplasmic binding protein-like II"/>
    <property type="match status" value="1"/>
</dbReference>
<dbReference type="RefSeq" id="WP_237380471.1">
    <property type="nucleotide sequence ID" value="NZ_CP071793.1"/>
</dbReference>
<evidence type="ECO:0000256" key="2">
    <source>
        <dbReference type="ARBA" id="ARBA00023015"/>
    </source>
</evidence>
<dbReference type="SUPFAM" id="SSF46785">
    <property type="entry name" value="Winged helix' DNA-binding domain"/>
    <property type="match status" value="1"/>
</dbReference>
<sequence>MRDLPLNAIRAFAAVYELGGIRPAARYLQVTHSSVSRHVRELESWLGRPLLVKGPSHRVIAFTPEGESLGRASLEGLRELAQTVAGLRESKPANAVTVSTVPSFAIRWLLPRLPDFEAQFPGIELSIVTDQRPVDPSEQGADFCIRMGRGPWPSLDCTPLMDDWLVPVMSKTLWEEKGHPQSAEAFANLPLLHDRDPSTTWESWRSIVAMDGVDLQRGPRFTSSDLVLRAAVQGLGVALARARLAADEIAAQTLVQPFDELRLHLPNAYWIALPEGVTPRLAVKAVIDWLRDQASRQPTAIPTDARPAPDPQ</sequence>
<evidence type="ECO:0000259" key="5">
    <source>
        <dbReference type="PROSITE" id="PS50931"/>
    </source>
</evidence>
<dbReference type="GO" id="GO:0003700">
    <property type="term" value="F:DNA-binding transcription factor activity"/>
    <property type="evidence" value="ECO:0007669"/>
    <property type="project" value="InterPro"/>
</dbReference>
<dbReference type="Pfam" id="PF00126">
    <property type="entry name" value="HTH_1"/>
    <property type="match status" value="1"/>
</dbReference>
<dbReference type="PANTHER" id="PTHR30537">
    <property type="entry name" value="HTH-TYPE TRANSCRIPTIONAL REGULATOR"/>
    <property type="match status" value="1"/>
</dbReference>
<dbReference type="InterPro" id="IPR000847">
    <property type="entry name" value="LysR_HTH_N"/>
</dbReference>
<dbReference type="CDD" id="cd08432">
    <property type="entry name" value="PBP2_GcdR_TrpI_HvrB_AmpR_like"/>
    <property type="match status" value="1"/>
</dbReference>
<dbReference type="AlphaFoldDB" id="A0A8A4TM26"/>
<dbReference type="InterPro" id="IPR036388">
    <property type="entry name" value="WH-like_DNA-bd_sf"/>
</dbReference>
<keyword evidence="7" id="KW-1185">Reference proteome</keyword>
<evidence type="ECO:0000256" key="1">
    <source>
        <dbReference type="ARBA" id="ARBA00009437"/>
    </source>
</evidence>
<dbReference type="PANTHER" id="PTHR30537:SF79">
    <property type="entry name" value="TRANSCRIPTIONAL REGULATOR-RELATED"/>
    <property type="match status" value="1"/>
</dbReference>
<feature type="domain" description="HTH lysR-type" evidence="5">
    <location>
        <begin position="4"/>
        <end position="61"/>
    </location>
</feature>
<keyword evidence="2" id="KW-0805">Transcription regulation</keyword>
<proteinExistence type="inferred from homology"/>
<gene>
    <name evidence="6" type="ORF">J3U87_33970</name>
</gene>
<name>A0A8A4TM26_SULCO</name>
<dbReference type="EMBL" id="CP071793">
    <property type="protein sequence ID" value="QTD50620.1"/>
    <property type="molecule type" value="Genomic_DNA"/>
</dbReference>
<dbReference type="Pfam" id="PF03466">
    <property type="entry name" value="LysR_substrate"/>
    <property type="match status" value="1"/>
</dbReference>
<dbReference type="Proteomes" id="UP000663929">
    <property type="component" value="Chromosome"/>
</dbReference>
<dbReference type="Gene3D" id="3.40.190.10">
    <property type="entry name" value="Periplasmic binding protein-like II"/>
    <property type="match status" value="2"/>
</dbReference>